<gene>
    <name evidence="3" type="ORF">NP493_1226g00031</name>
</gene>
<evidence type="ECO:0000313" key="3">
    <source>
        <dbReference type="EMBL" id="KAK2168571.1"/>
    </source>
</evidence>
<dbReference type="EMBL" id="JAODUO010001225">
    <property type="protein sequence ID" value="KAK2168571.1"/>
    <property type="molecule type" value="Genomic_DNA"/>
</dbReference>
<name>A0AAD9KC05_RIDPI</name>
<proteinExistence type="predicted"/>
<reference evidence="3" key="1">
    <citation type="journal article" date="2023" name="Mol. Biol. Evol.">
        <title>Third-Generation Sequencing Reveals the Adaptive Role of the Epigenome in Three Deep-Sea Polychaetes.</title>
        <authorList>
            <person name="Perez M."/>
            <person name="Aroh O."/>
            <person name="Sun Y."/>
            <person name="Lan Y."/>
            <person name="Juniper S.K."/>
            <person name="Young C.R."/>
            <person name="Angers B."/>
            <person name="Qian P.Y."/>
        </authorList>
    </citation>
    <scope>NUCLEOTIDE SEQUENCE</scope>
    <source>
        <strain evidence="3">R07B-5</strain>
    </source>
</reference>
<dbReference type="AlphaFoldDB" id="A0AAD9KC05"/>
<dbReference type="PROSITE" id="PS50835">
    <property type="entry name" value="IG_LIKE"/>
    <property type="match status" value="1"/>
</dbReference>
<dbReference type="InterPro" id="IPR007110">
    <property type="entry name" value="Ig-like_dom"/>
</dbReference>
<protein>
    <recommendedName>
        <fullName evidence="2">Ig-like domain-containing protein</fullName>
    </recommendedName>
</protein>
<dbReference type="Gene3D" id="2.60.40.10">
    <property type="entry name" value="Immunoglobulins"/>
    <property type="match status" value="1"/>
</dbReference>
<dbReference type="InterPro" id="IPR013783">
    <property type="entry name" value="Ig-like_fold"/>
</dbReference>
<comment type="caution">
    <text evidence="3">The sequence shown here is derived from an EMBL/GenBank/DDBJ whole genome shotgun (WGS) entry which is preliminary data.</text>
</comment>
<keyword evidence="1" id="KW-1015">Disulfide bond</keyword>
<evidence type="ECO:0000259" key="2">
    <source>
        <dbReference type="PROSITE" id="PS50835"/>
    </source>
</evidence>
<evidence type="ECO:0000256" key="1">
    <source>
        <dbReference type="ARBA" id="ARBA00023157"/>
    </source>
</evidence>
<dbReference type="InterPro" id="IPR013162">
    <property type="entry name" value="CD80_C2-set"/>
</dbReference>
<feature type="domain" description="Ig-like" evidence="2">
    <location>
        <begin position="11"/>
        <end position="114"/>
    </location>
</feature>
<organism evidence="3 4">
    <name type="scientific">Ridgeia piscesae</name>
    <name type="common">Tubeworm</name>
    <dbReference type="NCBI Taxonomy" id="27915"/>
    <lineage>
        <taxon>Eukaryota</taxon>
        <taxon>Metazoa</taxon>
        <taxon>Spiralia</taxon>
        <taxon>Lophotrochozoa</taxon>
        <taxon>Annelida</taxon>
        <taxon>Polychaeta</taxon>
        <taxon>Sedentaria</taxon>
        <taxon>Canalipalpata</taxon>
        <taxon>Sabellida</taxon>
        <taxon>Siboglinidae</taxon>
        <taxon>Ridgeia</taxon>
    </lineage>
</organism>
<keyword evidence="4" id="KW-1185">Reference proteome</keyword>
<sequence>MCEALIVSVHPEGVSVTGLGQRVKENTEVNVTCHVSRVKPEAAVYWRKGPDGSLQTGVQLPKLNGLNSDGKTFHLHSTYKVSFSRSEHNTKLYCLVTRPGVKTDIWATESQTVSVACEWTVLRF</sequence>
<dbReference type="SUPFAM" id="SSF48726">
    <property type="entry name" value="Immunoglobulin"/>
    <property type="match status" value="1"/>
</dbReference>
<accession>A0AAD9KC05</accession>
<dbReference type="Proteomes" id="UP001209878">
    <property type="component" value="Unassembled WGS sequence"/>
</dbReference>
<evidence type="ECO:0000313" key="4">
    <source>
        <dbReference type="Proteomes" id="UP001209878"/>
    </source>
</evidence>
<dbReference type="Pfam" id="PF08205">
    <property type="entry name" value="C2-set_2"/>
    <property type="match status" value="1"/>
</dbReference>
<dbReference type="InterPro" id="IPR036179">
    <property type="entry name" value="Ig-like_dom_sf"/>
</dbReference>